<comment type="caution">
    <text evidence="2">The sequence shown here is derived from an EMBL/GenBank/DDBJ whole genome shotgun (WGS) entry which is preliminary data.</text>
</comment>
<sequence>MAAARRCSAPIFVLSERVDMGGLTDKPGRGWTKIEIASKKAYGCGEHGQELLEGLTLYGRLSDVPVLNSSLAIRMSHKACWTFDAELELGNHRRGLRRNQMKASGVVQMADDPDLTVIVLVLFRDLRRRLDYYLVYDHISASLSMIKYLPEIYEDVSTMKPVSKRHGSDFELFYMSHQLYPAPHTVLCVCTPDTRANAASDGTGLWQIKKGCFEHEETEEFKADVAFSLQGKGFWADLSQGLMYCDLCTSDVVDFGFIGLPGECRLDLAQKEVNWDVFGDIIEVPMKLNRTMGCVGDSIWFVCIDRSAAYADDLVKIWTLDLSRGKLLNGEWERMAEDVPVSVLLGLDSFKVEGLLEGRPEFPVLMADGGLCVVLSDQSKFPRPLQGPLVEPICSFDVPHKKLLWHGLVHDYPFTNHVIIPSNFLQRRHDSRKRKVDEQSPAAGV</sequence>
<evidence type="ECO:0000259" key="1">
    <source>
        <dbReference type="Pfam" id="PF07762"/>
    </source>
</evidence>
<proteinExistence type="predicted"/>
<protein>
    <recommendedName>
        <fullName evidence="1">DUF1618 domain-containing protein</fullName>
    </recommendedName>
</protein>
<evidence type="ECO:0000313" key="3">
    <source>
        <dbReference type="Proteomes" id="UP000095767"/>
    </source>
</evidence>
<dbReference type="PANTHER" id="PTHR33086:SF54">
    <property type="entry name" value="DUF1618 DOMAIN-CONTAINING PROTEIN"/>
    <property type="match status" value="1"/>
</dbReference>
<dbReference type="EMBL" id="LWDX02053385">
    <property type="protein sequence ID" value="OEL19484.1"/>
    <property type="molecule type" value="Genomic_DNA"/>
</dbReference>
<organism evidence="2 3">
    <name type="scientific">Dichanthelium oligosanthes</name>
    <dbReference type="NCBI Taxonomy" id="888268"/>
    <lineage>
        <taxon>Eukaryota</taxon>
        <taxon>Viridiplantae</taxon>
        <taxon>Streptophyta</taxon>
        <taxon>Embryophyta</taxon>
        <taxon>Tracheophyta</taxon>
        <taxon>Spermatophyta</taxon>
        <taxon>Magnoliopsida</taxon>
        <taxon>Liliopsida</taxon>
        <taxon>Poales</taxon>
        <taxon>Poaceae</taxon>
        <taxon>PACMAD clade</taxon>
        <taxon>Panicoideae</taxon>
        <taxon>Panicodae</taxon>
        <taxon>Paniceae</taxon>
        <taxon>Dichantheliinae</taxon>
        <taxon>Dichanthelium</taxon>
    </lineage>
</organism>
<dbReference type="OrthoDB" id="689746at2759"/>
<evidence type="ECO:0000313" key="2">
    <source>
        <dbReference type="EMBL" id="OEL19484.1"/>
    </source>
</evidence>
<dbReference type="AlphaFoldDB" id="A0A1E5V361"/>
<dbReference type="Pfam" id="PF07762">
    <property type="entry name" value="DUF1618"/>
    <property type="match status" value="1"/>
</dbReference>
<dbReference type="PANTHER" id="PTHR33086">
    <property type="entry name" value="OS05G0468200 PROTEIN-RELATED"/>
    <property type="match status" value="1"/>
</dbReference>
<reference evidence="2 3" key="1">
    <citation type="submission" date="2016-09" db="EMBL/GenBank/DDBJ databases">
        <title>The draft genome of Dichanthelium oligosanthes: A C3 panicoid grass species.</title>
        <authorList>
            <person name="Studer A.J."/>
            <person name="Schnable J.C."/>
            <person name="Brutnell T.P."/>
        </authorList>
    </citation>
    <scope>NUCLEOTIDE SEQUENCE [LARGE SCALE GENOMIC DNA]</scope>
    <source>
        <strain evidence="3">cv. Kellogg 1175</strain>
        <tissue evidence="2">Leaf</tissue>
    </source>
</reference>
<gene>
    <name evidence="2" type="ORF">BAE44_0019499</name>
</gene>
<dbReference type="InterPro" id="IPR011676">
    <property type="entry name" value="DUF1618"/>
</dbReference>
<feature type="domain" description="DUF1618" evidence="1">
    <location>
        <begin position="235"/>
        <end position="366"/>
    </location>
</feature>
<keyword evidence="3" id="KW-1185">Reference proteome</keyword>
<accession>A0A1E5V361</accession>
<name>A0A1E5V361_9POAL</name>
<dbReference type="Proteomes" id="UP000095767">
    <property type="component" value="Unassembled WGS sequence"/>
</dbReference>